<dbReference type="PANTHER" id="PTHR10264">
    <property type="entry name" value="BAND 7 PROTEIN-RELATED"/>
    <property type="match status" value="1"/>
</dbReference>
<feature type="domain" description="Band 7" evidence="2">
    <location>
        <begin position="132"/>
        <end position="291"/>
    </location>
</feature>
<dbReference type="Gene3D" id="3.30.479.30">
    <property type="entry name" value="Band 7 domain"/>
    <property type="match status" value="1"/>
</dbReference>
<dbReference type="Proteomes" id="UP000291269">
    <property type="component" value="Unassembled WGS sequence"/>
</dbReference>
<name>A0A4V1QV90_9FIRM</name>
<gene>
    <name evidence="3" type="ORF">ESZ91_05400</name>
</gene>
<proteinExistence type="inferred from homology"/>
<dbReference type="AlphaFoldDB" id="A0A4V1QV90"/>
<dbReference type="SUPFAM" id="SSF117892">
    <property type="entry name" value="Band 7/SPFH domain"/>
    <property type="match status" value="1"/>
</dbReference>
<dbReference type="InterPro" id="IPR001972">
    <property type="entry name" value="Stomatin_HflK_fam"/>
</dbReference>
<dbReference type="InterPro" id="IPR001107">
    <property type="entry name" value="Band_7"/>
</dbReference>
<protein>
    <submittedName>
        <fullName evidence="3">Slipin family protein</fullName>
    </submittedName>
</protein>
<evidence type="ECO:0000259" key="2">
    <source>
        <dbReference type="SMART" id="SM00244"/>
    </source>
</evidence>
<comment type="caution">
    <text evidence="3">The sequence shown here is derived from an EMBL/GenBank/DDBJ whole genome shotgun (WGS) entry which is preliminary data.</text>
</comment>
<accession>A0A4V1QV90</accession>
<dbReference type="InterPro" id="IPR043202">
    <property type="entry name" value="Band-7_stomatin-like"/>
</dbReference>
<dbReference type="InterPro" id="IPR036013">
    <property type="entry name" value="Band_7/SPFH_dom_sf"/>
</dbReference>
<evidence type="ECO:0000313" key="4">
    <source>
        <dbReference type="Proteomes" id="UP000291269"/>
    </source>
</evidence>
<evidence type="ECO:0000256" key="1">
    <source>
        <dbReference type="ARBA" id="ARBA00008164"/>
    </source>
</evidence>
<dbReference type="PRINTS" id="PR00721">
    <property type="entry name" value="STOMATIN"/>
</dbReference>
<dbReference type="Pfam" id="PF01145">
    <property type="entry name" value="Band_7"/>
    <property type="match status" value="1"/>
</dbReference>
<comment type="similarity">
    <text evidence="1">Belongs to the band 7/mec-2 family.</text>
</comment>
<organism evidence="3 4">
    <name type="scientific">Candidatus Borkfalkia ceftriaxoniphila</name>
    <dbReference type="NCBI Taxonomy" id="2508949"/>
    <lineage>
        <taxon>Bacteria</taxon>
        <taxon>Bacillati</taxon>
        <taxon>Bacillota</taxon>
        <taxon>Clostridia</taxon>
        <taxon>Christensenellales</taxon>
        <taxon>Christensenellaceae</taxon>
        <taxon>Candidatus Borkfalkia</taxon>
    </lineage>
</organism>
<dbReference type="CDD" id="cd13438">
    <property type="entry name" value="SPFH_eoslipins_u2"/>
    <property type="match status" value="1"/>
</dbReference>
<dbReference type="EMBL" id="SDOZ01000002">
    <property type="protein sequence ID" value="RXZ61826.1"/>
    <property type="molecule type" value="Genomic_DNA"/>
</dbReference>
<evidence type="ECO:0000313" key="3">
    <source>
        <dbReference type="EMBL" id="RXZ61826.1"/>
    </source>
</evidence>
<dbReference type="SMART" id="SM00244">
    <property type="entry name" value="PHB"/>
    <property type="match status" value="1"/>
</dbReference>
<keyword evidence="4" id="KW-1185">Reference proteome</keyword>
<reference evidence="3 4" key="1">
    <citation type="journal article" date="2019" name="Gut">
        <title>Antibiotics-induced monodominance of a novel gut bacterial order.</title>
        <authorList>
            <person name="Hildebrand F."/>
            <person name="Moitinho-Silva L."/>
            <person name="Blasche S."/>
            <person name="Jahn M.T."/>
            <person name="Gossmann T.I."/>
            <person name="Heuerta-Cepas J."/>
            <person name="Hercog R."/>
            <person name="Luetge M."/>
            <person name="Bahram M."/>
            <person name="Pryszlak A."/>
            <person name="Alves R.J."/>
            <person name="Waszak S.M."/>
            <person name="Zhu A."/>
            <person name="Ye L."/>
            <person name="Costea P.I."/>
            <person name="Aalvink S."/>
            <person name="Belzer C."/>
            <person name="Forslund S.K."/>
            <person name="Sunagawa S."/>
            <person name="Hentschel U."/>
            <person name="Merten C."/>
            <person name="Patil K.R."/>
            <person name="Benes V."/>
            <person name="Bork P."/>
        </authorList>
    </citation>
    <scope>NUCLEOTIDE SEQUENCE [LARGE SCALE GENOMIC DNA]</scope>
    <source>
        <strain evidence="3 4">HDS1380</strain>
    </source>
</reference>
<dbReference type="RefSeq" id="WP_129224884.1">
    <property type="nucleotide sequence ID" value="NZ_SDOZ01000002.1"/>
</dbReference>
<dbReference type="GO" id="GO:0005886">
    <property type="term" value="C:plasma membrane"/>
    <property type="evidence" value="ECO:0007669"/>
    <property type="project" value="InterPro"/>
</dbReference>
<dbReference type="PANTHER" id="PTHR10264:SF83">
    <property type="entry name" value="BLL5629 PROTEIN"/>
    <property type="match status" value="1"/>
</dbReference>
<sequence length="366" mass="41562">MKKIIVNENQKGLLFYGGKFAGLLNAGRYRVSGSKEIEIVSQDQPLYSRKCSLETLLSDRAVAEKLTVAEVADGALALHFVNGKFSDALTAGKYAFFSDIDKHEFQTVDLSSPEVGEYVPRYIFDKIDPSLYRKVEVAQYLKARLYIGHRFSKLLDAGTYYFWQTDLRVDVDLVDTRLTQMDILGQEILTQDKVSVRVNFVCNYRVTDFIRIAEEVNDYAEQLHVAAQLALRDCVSKYRLDDLLNDKEGVSAYVFARLKAKEKSLYVEIADAGVKDIVLPGEIRDIMNTVLVVEKRAQANVIARREEVASTRSLLNTAKLMEENQTLYKLKELEYVERICENVGNITLNGNVDILSQLVNLLQKKE</sequence>
<dbReference type="OrthoDB" id="5501731at2"/>